<reference evidence="1" key="1">
    <citation type="journal article" date="2023" name="PLoS Negl. Trop. Dis.">
        <title>A genome sequence for Biomphalaria pfeifferi, the major vector snail for the human-infecting parasite Schistosoma mansoni.</title>
        <authorList>
            <person name="Bu L."/>
            <person name="Lu L."/>
            <person name="Laidemitt M.R."/>
            <person name="Zhang S.M."/>
            <person name="Mutuku M."/>
            <person name="Mkoji G."/>
            <person name="Steinauer M."/>
            <person name="Loker E.S."/>
        </authorList>
    </citation>
    <scope>NUCLEOTIDE SEQUENCE</scope>
    <source>
        <strain evidence="1">KasaAsao</strain>
    </source>
</reference>
<keyword evidence="2" id="KW-1185">Reference proteome</keyword>
<reference evidence="1" key="2">
    <citation type="submission" date="2023-04" db="EMBL/GenBank/DDBJ databases">
        <authorList>
            <person name="Bu L."/>
            <person name="Lu L."/>
            <person name="Laidemitt M.R."/>
            <person name="Zhang S.M."/>
            <person name="Mutuku M."/>
            <person name="Mkoji G."/>
            <person name="Steinauer M."/>
            <person name="Loker E.S."/>
        </authorList>
    </citation>
    <scope>NUCLEOTIDE SEQUENCE</scope>
    <source>
        <strain evidence="1">KasaAsao</strain>
        <tissue evidence="1">Whole Snail</tissue>
    </source>
</reference>
<evidence type="ECO:0000313" key="1">
    <source>
        <dbReference type="EMBL" id="KAK0040309.1"/>
    </source>
</evidence>
<evidence type="ECO:0000313" key="2">
    <source>
        <dbReference type="Proteomes" id="UP001233172"/>
    </source>
</evidence>
<feature type="non-terminal residue" evidence="1">
    <location>
        <position position="62"/>
    </location>
</feature>
<dbReference type="Proteomes" id="UP001233172">
    <property type="component" value="Unassembled WGS sequence"/>
</dbReference>
<accession>A0AAD8EVH5</accession>
<dbReference type="EMBL" id="JASAOG010000333">
    <property type="protein sequence ID" value="KAK0040309.1"/>
    <property type="molecule type" value="Genomic_DNA"/>
</dbReference>
<comment type="caution">
    <text evidence="1">The sequence shown here is derived from an EMBL/GenBank/DDBJ whole genome shotgun (WGS) entry which is preliminary data.</text>
</comment>
<name>A0AAD8EVH5_BIOPF</name>
<organism evidence="1 2">
    <name type="scientific">Biomphalaria pfeifferi</name>
    <name type="common">Bloodfluke planorb</name>
    <name type="synonym">Freshwater snail</name>
    <dbReference type="NCBI Taxonomy" id="112525"/>
    <lineage>
        <taxon>Eukaryota</taxon>
        <taxon>Metazoa</taxon>
        <taxon>Spiralia</taxon>
        <taxon>Lophotrochozoa</taxon>
        <taxon>Mollusca</taxon>
        <taxon>Gastropoda</taxon>
        <taxon>Heterobranchia</taxon>
        <taxon>Euthyneura</taxon>
        <taxon>Panpulmonata</taxon>
        <taxon>Hygrophila</taxon>
        <taxon>Lymnaeoidea</taxon>
        <taxon>Planorbidae</taxon>
        <taxon>Biomphalaria</taxon>
    </lineage>
</organism>
<gene>
    <name evidence="1" type="ORF">Bpfe_030257</name>
</gene>
<protein>
    <submittedName>
        <fullName evidence="1">Uncharacterized protein</fullName>
    </submittedName>
</protein>
<dbReference type="AlphaFoldDB" id="A0AAD8EVH5"/>
<proteinExistence type="predicted"/>
<sequence>MSNLTCCYLLSPHTVDILPYGQQKVWRIMSGQGDGGPGHYFSRSQYLQLFSKGFCVGEFGTF</sequence>